<dbReference type="PANTHER" id="PTHR43649:SF31">
    <property type="entry name" value="SN-GLYCEROL-3-PHOSPHATE-BINDING PERIPLASMIC PROTEIN UGPB"/>
    <property type="match status" value="1"/>
</dbReference>
<evidence type="ECO:0000256" key="1">
    <source>
        <dbReference type="ARBA" id="ARBA00004196"/>
    </source>
</evidence>
<evidence type="ECO:0000256" key="4">
    <source>
        <dbReference type="ARBA" id="ARBA00022729"/>
    </source>
</evidence>
<comment type="subcellular location">
    <subcellularLocation>
        <location evidence="1">Cell envelope</location>
    </subcellularLocation>
</comment>
<accession>A0ABT0XJT2</accession>
<proteinExistence type="inferred from homology"/>
<evidence type="ECO:0000313" key="6">
    <source>
        <dbReference type="EMBL" id="MCM2676156.1"/>
    </source>
</evidence>
<comment type="caution">
    <text evidence="6">The sequence shown here is derived from an EMBL/GenBank/DDBJ whole genome shotgun (WGS) entry which is preliminary data.</text>
</comment>
<dbReference type="Proteomes" id="UP001203665">
    <property type="component" value="Unassembled WGS sequence"/>
</dbReference>
<protein>
    <submittedName>
        <fullName evidence="6">ABC transporter substrate-binding protein</fullName>
    </submittedName>
</protein>
<evidence type="ECO:0000256" key="2">
    <source>
        <dbReference type="ARBA" id="ARBA00008520"/>
    </source>
</evidence>
<evidence type="ECO:0000256" key="5">
    <source>
        <dbReference type="SAM" id="SignalP"/>
    </source>
</evidence>
<organism evidence="6 7">
    <name type="scientific">Alkalicoccobacillus plakortidis</name>
    <dbReference type="NCBI Taxonomy" id="444060"/>
    <lineage>
        <taxon>Bacteria</taxon>
        <taxon>Bacillati</taxon>
        <taxon>Bacillota</taxon>
        <taxon>Bacilli</taxon>
        <taxon>Bacillales</taxon>
        <taxon>Bacillaceae</taxon>
        <taxon>Alkalicoccobacillus</taxon>
    </lineage>
</organism>
<feature type="chain" id="PRO_5046034547" evidence="5">
    <location>
        <begin position="19"/>
        <end position="426"/>
    </location>
</feature>
<evidence type="ECO:0000313" key="7">
    <source>
        <dbReference type="Proteomes" id="UP001203665"/>
    </source>
</evidence>
<evidence type="ECO:0000256" key="3">
    <source>
        <dbReference type="ARBA" id="ARBA00022448"/>
    </source>
</evidence>
<dbReference type="EMBL" id="JAMQJY010000001">
    <property type="protein sequence ID" value="MCM2676156.1"/>
    <property type="molecule type" value="Genomic_DNA"/>
</dbReference>
<dbReference type="SUPFAM" id="SSF53850">
    <property type="entry name" value="Periplasmic binding protein-like II"/>
    <property type="match status" value="1"/>
</dbReference>
<reference evidence="6" key="1">
    <citation type="submission" date="2022-06" db="EMBL/GenBank/DDBJ databases">
        <title>Alkalicoccobacillus porphyridii sp. nov., isolated from a marine red alga, Porphyridium purpureum and reclassification of Shouchella plakortidis and Shouchella gibsonii as Alkalicoccobacillus plakortidis comb. nov. and Alkalicoccobacillus gibsonii comb. nov.</title>
        <authorList>
            <person name="Kim K.H."/>
            <person name="Lee J.K."/>
            <person name="Han D.M."/>
            <person name="Baek J.H."/>
            <person name="Jeon C.O."/>
        </authorList>
    </citation>
    <scope>NUCLEOTIDE SEQUENCE</scope>
    <source>
        <strain evidence="6">DSM 19153</strain>
    </source>
</reference>
<dbReference type="RefSeq" id="WP_251607900.1">
    <property type="nucleotide sequence ID" value="NZ_JAMQJY010000001.1"/>
</dbReference>
<keyword evidence="4 5" id="KW-0732">Signal</keyword>
<dbReference type="Gene3D" id="3.40.190.10">
    <property type="entry name" value="Periplasmic binding protein-like II"/>
    <property type="match status" value="2"/>
</dbReference>
<feature type="signal peptide" evidence="5">
    <location>
        <begin position="1"/>
        <end position="18"/>
    </location>
</feature>
<comment type="similarity">
    <text evidence="2">Belongs to the bacterial solute-binding protein 1 family.</text>
</comment>
<dbReference type="InterPro" id="IPR050490">
    <property type="entry name" value="Bact_solute-bd_prot1"/>
</dbReference>
<keyword evidence="3" id="KW-0813">Transport</keyword>
<dbReference type="PANTHER" id="PTHR43649">
    <property type="entry name" value="ARABINOSE-BINDING PROTEIN-RELATED"/>
    <property type="match status" value="1"/>
</dbReference>
<dbReference type="Pfam" id="PF13416">
    <property type="entry name" value="SBP_bac_8"/>
    <property type="match status" value="1"/>
</dbReference>
<sequence>MKTYWTLGSAMAAMLVIAGCGSSGSTESVSGAQPDEPIELTYWYAWGDKIGENNENLVQQFNEAHPNIQVTAEFQGTYDELHAKTQAAFAAKDAPEVTQNEIASVETFAKNGMTESLQPFIDQDELDIEDFNEGLMGNSYVDEEIYALPYLRSTPILYLNTTLLEEKGLDPACPKTWDEFKEYAAVLSEDGEMKGATMPIDIWFYEAFVTQAGGEMIDDAGKPAFNSEAGAEAIDFIKEMYEAGSIKVPTGDVAGDTAKQDFVNGKSGMMLSSTADLTYLMTNANDQGYEVDTAFMPENKQFGVPTGGANLVMTAGLDDAKQEAAWTFIKWMTDTEQTAYSSEFTGYLPSRHSASETEKMQKVYEEVPQYKTAVDQLEYAHERPMVEGYPEVVNALVEEITRAVLQDGSSQDALDNATERAEAVLK</sequence>
<dbReference type="InterPro" id="IPR006059">
    <property type="entry name" value="SBP"/>
</dbReference>
<dbReference type="CDD" id="cd14748">
    <property type="entry name" value="PBP2_UgpB"/>
    <property type="match status" value="1"/>
</dbReference>
<keyword evidence="7" id="KW-1185">Reference proteome</keyword>
<gene>
    <name evidence="6" type="ORF">NDM98_12050</name>
</gene>
<dbReference type="PROSITE" id="PS51257">
    <property type="entry name" value="PROKAR_LIPOPROTEIN"/>
    <property type="match status" value="1"/>
</dbReference>
<name>A0ABT0XJT2_9BACI</name>